<dbReference type="InterPro" id="IPR009078">
    <property type="entry name" value="Ferritin-like_SF"/>
</dbReference>
<dbReference type="InterPro" id="IPR030475">
    <property type="entry name" value="RNR_small_AS"/>
</dbReference>
<dbReference type="GO" id="GO:0016491">
    <property type="term" value="F:oxidoreductase activity"/>
    <property type="evidence" value="ECO:0007669"/>
    <property type="project" value="InterPro"/>
</dbReference>
<dbReference type="GO" id="GO:0009263">
    <property type="term" value="P:deoxyribonucleotide biosynthetic process"/>
    <property type="evidence" value="ECO:0007669"/>
    <property type="project" value="InterPro"/>
</dbReference>
<dbReference type="PROSITE" id="PS00368">
    <property type="entry name" value="RIBORED_SMALL"/>
    <property type="match status" value="1"/>
</dbReference>
<dbReference type="InterPro" id="IPR012348">
    <property type="entry name" value="RNR-like"/>
</dbReference>
<dbReference type="PANTHER" id="PTHR23409:SF18">
    <property type="entry name" value="RIBONUCLEOSIDE-DIPHOSPHATE REDUCTASE SUBUNIT M2"/>
    <property type="match status" value="1"/>
</dbReference>
<dbReference type="CDD" id="cd01049">
    <property type="entry name" value="RNRR2"/>
    <property type="match status" value="1"/>
</dbReference>
<evidence type="ECO:0000313" key="2">
    <source>
        <dbReference type="EMBL" id="QHU35953.1"/>
    </source>
</evidence>
<dbReference type="PANTHER" id="PTHR23409">
    <property type="entry name" value="RIBONUCLEOSIDE-DIPHOSPHATE REDUCTASE SMALL CHAIN"/>
    <property type="match status" value="1"/>
</dbReference>
<evidence type="ECO:0000256" key="1">
    <source>
        <dbReference type="ARBA" id="ARBA00009303"/>
    </source>
</evidence>
<dbReference type="InterPro" id="IPR000358">
    <property type="entry name" value="RNR_small_fam"/>
</dbReference>
<name>A0A6C0M0A9_9ZZZZ</name>
<proteinExistence type="inferred from homology"/>
<protein>
    <submittedName>
        <fullName evidence="2">Uncharacterized protein</fullName>
    </submittedName>
</protein>
<dbReference type="Gene3D" id="1.10.620.20">
    <property type="entry name" value="Ribonucleotide Reductase, subunit A"/>
    <property type="match status" value="1"/>
</dbReference>
<dbReference type="InterPro" id="IPR033909">
    <property type="entry name" value="RNR_small"/>
</dbReference>
<accession>A0A6C0M0A9</accession>
<comment type="similarity">
    <text evidence="1">Belongs to the ribonucleoside diphosphate reductase small chain family.</text>
</comment>
<dbReference type="AlphaFoldDB" id="A0A6C0M0A9"/>
<dbReference type="SUPFAM" id="SSF47240">
    <property type="entry name" value="Ferritin-like"/>
    <property type="match status" value="1"/>
</dbReference>
<organism evidence="2">
    <name type="scientific">viral metagenome</name>
    <dbReference type="NCBI Taxonomy" id="1070528"/>
    <lineage>
        <taxon>unclassified sequences</taxon>
        <taxon>metagenomes</taxon>
        <taxon>organismal metagenomes</taxon>
    </lineage>
</organism>
<dbReference type="EMBL" id="MN740617">
    <property type="protein sequence ID" value="QHU35953.1"/>
    <property type="molecule type" value="Genomic_DNA"/>
</dbReference>
<reference evidence="2" key="1">
    <citation type="journal article" date="2020" name="Nature">
        <title>Giant virus diversity and host interactions through global metagenomics.</title>
        <authorList>
            <person name="Schulz F."/>
            <person name="Roux S."/>
            <person name="Paez-Espino D."/>
            <person name="Jungbluth S."/>
            <person name="Walsh D.A."/>
            <person name="Denef V.J."/>
            <person name="McMahon K.D."/>
            <person name="Konstantinidis K.T."/>
            <person name="Eloe-Fadrosh E.A."/>
            <person name="Kyrpides N.C."/>
            <person name="Woyke T."/>
        </authorList>
    </citation>
    <scope>NUCLEOTIDE SEQUENCE</scope>
    <source>
        <strain evidence="2">GVMAG-S-1035085-51</strain>
    </source>
</reference>
<sequence>MGFTTMVIPTNQLANEPFLQEKQRFTLDPIHKDIWEMYKKQQALFWTAEEIDFSKDPQDWDNLSEDYKWFIKHILAFFAGTDSIVSLNIMENFTKDVPILEVQACYALQAYIENVHSETYALMIKTYIKDPNEKEEMFNARLNFPCVKKKMDWAEKWVNKEEPFAKRLIGFAIVEGLFFSGAFCAIYWLKEQNILPGLTLSNVFIARDEGMHCEFACLLYSKMINRLSDEEMQDMMKEAVDIEKEFIVDSLPCRLIGMNSDLMSQYIEYVADRLMVMLGYNKKYNVQNPFRFMDAISVDSKENFFETRGSQYSKASVINKDIPVVSFTDDF</sequence>
<dbReference type="Pfam" id="PF00268">
    <property type="entry name" value="Ribonuc_red_sm"/>
    <property type="match status" value="1"/>
</dbReference>